<organism evidence="4 5">
    <name type="scientific">Anaerostipes rhamnosivorans</name>
    <dbReference type="NCBI Taxonomy" id="1229621"/>
    <lineage>
        <taxon>Bacteria</taxon>
        <taxon>Bacillati</taxon>
        <taxon>Bacillota</taxon>
        <taxon>Clostridia</taxon>
        <taxon>Lachnospirales</taxon>
        <taxon>Lachnospiraceae</taxon>
        <taxon>Anaerostipes</taxon>
    </lineage>
</organism>
<dbReference type="InterPro" id="IPR025997">
    <property type="entry name" value="SBP_2_dom"/>
</dbReference>
<dbReference type="SMART" id="SM00354">
    <property type="entry name" value="HTH_LACI"/>
    <property type="match status" value="1"/>
</dbReference>
<protein>
    <submittedName>
        <fullName evidence="4">Putative Xylose regulator from LacI family</fullName>
    </submittedName>
</protein>
<dbReference type="GO" id="GO:0006355">
    <property type="term" value="P:regulation of DNA-templated transcription"/>
    <property type="evidence" value="ECO:0007669"/>
    <property type="project" value="InterPro"/>
</dbReference>
<dbReference type="SUPFAM" id="SSF47413">
    <property type="entry name" value="lambda repressor-like DNA-binding domains"/>
    <property type="match status" value="1"/>
</dbReference>
<dbReference type="InterPro" id="IPR050555">
    <property type="entry name" value="Bact_Solute-Bind_Prot2"/>
</dbReference>
<dbReference type="CDD" id="cd06307">
    <property type="entry name" value="PBP1_sugar_binding"/>
    <property type="match status" value="1"/>
</dbReference>
<feature type="domain" description="HTH lacI-type" evidence="3">
    <location>
        <begin position="4"/>
        <end position="57"/>
    </location>
</feature>
<dbReference type="PANTHER" id="PTHR30036">
    <property type="entry name" value="D-XYLOSE-BINDING PERIPLASMIC PROTEIN"/>
    <property type="match status" value="1"/>
</dbReference>
<name>A0A4P8ICW5_9FIRM</name>
<dbReference type="InterPro" id="IPR010982">
    <property type="entry name" value="Lambda_DNA-bd_dom_sf"/>
</dbReference>
<evidence type="ECO:0000256" key="2">
    <source>
        <dbReference type="ARBA" id="ARBA00007639"/>
    </source>
</evidence>
<dbReference type="CDD" id="cd01392">
    <property type="entry name" value="HTH_LacI"/>
    <property type="match status" value="1"/>
</dbReference>
<evidence type="ECO:0000259" key="3">
    <source>
        <dbReference type="PROSITE" id="PS50932"/>
    </source>
</evidence>
<evidence type="ECO:0000256" key="1">
    <source>
        <dbReference type="ARBA" id="ARBA00004196"/>
    </source>
</evidence>
<comment type="similarity">
    <text evidence="2">Belongs to the bacterial solute-binding protein 2 family.</text>
</comment>
<evidence type="ECO:0000313" key="5">
    <source>
        <dbReference type="Proteomes" id="UP000298653"/>
    </source>
</evidence>
<dbReference type="Pfam" id="PF13407">
    <property type="entry name" value="Peripla_BP_4"/>
    <property type="match status" value="1"/>
</dbReference>
<dbReference type="EMBL" id="CP040058">
    <property type="protein sequence ID" value="QCP34555.1"/>
    <property type="molecule type" value="Genomic_DNA"/>
</dbReference>
<dbReference type="PROSITE" id="PS50932">
    <property type="entry name" value="HTH_LACI_2"/>
    <property type="match status" value="1"/>
</dbReference>
<dbReference type="Gene3D" id="1.10.260.40">
    <property type="entry name" value="lambda repressor-like DNA-binding domains"/>
    <property type="match status" value="1"/>
</dbReference>
<dbReference type="OrthoDB" id="569491at2"/>
<sequence length="343" mass="38242">MAGTIKEIAERAGVSRGTVDRALNNRGRIKPEVAERIMAIAKELDYHSNRKTKKNTQKADKNIKIGVITQLSEASFMIPVKAGIRDAERELEYLGVELLLKDIESVDEEAQIKAIDELEAEGIHGLAIMPVQSECVRERLNRLMEEKGIPVVTFNSDIVGTKRACFVGLDNKKSGCTAAGLMGMLTRGKGKVLVITGFFTNSVNSLRVEGFVQEIKNSYPEMELLGVQSSFDETKEVEKIIENTMAIAPDLAGVFVASGGQAGVCLAFEKLKLDKRPYVIVYDATPKNTKALKEDRYDFLIDQEGYEQGYRPPNLLYNMIQKGEMPEKDHIYTDIKIKNKYNV</sequence>
<reference evidence="4 5" key="1">
    <citation type="submission" date="2019-05" db="EMBL/GenBank/DDBJ databases">
        <title>Complete genome sequencing of Anaerostipes rhamnosivorans.</title>
        <authorList>
            <person name="Bui T.P.N."/>
            <person name="de Vos W.M."/>
        </authorList>
    </citation>
    <scope>NUCLEOTIDE SEQUENCE [LARGE SCALE GENOMIC DNA]</scope>
    <source>
        <strain evidence="4 5">1y2</strain>
    </source>
</reference>
<dbReference type="SUPFAM" id="SSF53822">
    <property type="entry name" value="Periplasmic binding protein-like I"/>
    <property type="match status" value="1"/>
</dbReference>
<dbReference type="Proteomes" id="UP000298653">
    <property type="component" value="Chromosome"/>
</dbReference>
<dbReference type="PROSITE" id="PS00356">
    <property type="entry name" value="HTH_LACI_1"/>
    <property type="match status" value="1"/>
</dbReference>
<evidence type="ECO:0000313" key="4">
    <source>
        <dbReference type="EMBL" id="QCP34555.1"/>
    </source>
</evidence>
<keyword evidence="5" id="KW-1185">Reference proteome</keyword>
<dbReference type="GO" id="GO:0030288">
    <property type="term" value="C:outer membrane-bounded periplasmic space"/>
    <property type="evidence" value="ECO:0007669"/>
    <property type="project" value="TreeGrafter"/>
</dbReference>
<comment type="subcellular location">
    <subcellularLocation>
        <location evidence="1">Cell envelope</location>
    </subcellularLocation>
</comment>
<dbReference type="Gene3D" id="3.40.50.2300">
    <property type="match status" value="2"/>
</dbReference>
<dbReference type="PANTHER" id="PTHR30036:SF7">
    <property type="entry name" value="ABC TRANSPORTER PERIPLASMIC-BINDING PROTEIN YPHF"/>
    <property type="match status" value="1"/>
</dbReference>
<accession>A0A4P8ICW5</accession>
<proteinExistence type="inferred from homology"/>
<gene>
    <name evidence="4" type="ORF">AR1Y2_1101</name>
</gene>
<dbReference type="InterPro" id="IPR000843">
    <property type="entry name" value="HTH_LacI"/>
</dbReference>
<dbReference type="RefSeq" id="WP_137328081.1">
    <property type="nucleotide sequence ID" value="NZ_CP040058.1"/>
</dbReference>
<dbReference type="GO" id="GO:0030246">
    <property type="term" value="F:carbohydrate binding"/>
    <property type="evidence" value="ECO:0007669"/>
    <property type="project" value="TreeGrafter"/>
</dbReference>
<dbReference type="InterPro" id="IPR028082">
    <property type="entry name" value="Peripla_BP_I"/>
</dbReference>
<dbReference type="GO" id="GO:0003677">
    <property type="term" value="F:DNA binding"/>
    <property type="evidence" value="ECO:0007669"/>
    <property type="project" value="InterPro"/>
</dbReference>
<dbReference type="Pfam" id="PF00356">
    <property type="entry name" value="LacI"/>
    <property type="match status" value="1"/>
</dbReference>
<dbReference type="KEGG" id="arf:AR1Y2_1101"/>
<dbReference type="AlphaFoldDB" id="A0A4P8ICW5"/>